<keyword evidence="3" id="KW-1185">Reference proteome</keyword>
<proteinExistence type="predicted"/>
<dbReference type="EMBL" id="JADNRY010000085">
    <property type="protein sequence ID" value="KAF9066575.1"/>
    <property type="molecule type" value="Genomic_DNA"/>
</dbReference>
<comment type="caution">
    <text evidence="2">The sequence shown here is derived from an EMBL/GenBank/DDBJ whole genome shotgun (WGS) entry which is preliminary data.</text>
</comment>
<organism evidence="2 3">
    <name type="scientific">Rhodocollybia butyracea</name>
    <dbReference type="NCBI Taxonomy" id="206335"/>
    <lineage>
        <taxon>Eukaryota</taxon>
        <taxon>Fungi</taxon>
        <taxon>Dikarya</taxon>
        <taxon>Basidiomycota</taxon>
        <taxon>Agaricomycotina</taxon>
        <taxon>Agaricomycetes</taxon>
        <taxon>Agaricomycetidae</taxon>
        <taxon>Agaricales</taxon>
        <taxon>Marasmiineae</taxon>
        <taxon>Omphalotaceae</taxon>
        <taxon>Rhodocollybia</taxon>
    </lineage>
</organism>
<gene>
    <name evidence="2" type="ORF">BDP27DRAFT_1365549</name>
</gene>
<protein>
    <submittedName>
        <fullName evidence="2">Uncharacterized protein</fullName>
    </submittedName>
</protein>
<dbReference type="Proteomes" id="UP000772434">
    <property type="component" value="Unassembled WGS sequence"/>
</dbReference>
<evidence type="ECO:0000313" key="3">
    <source>
        <dbReference type="Proteomes" id="UP000772434"/>
    </source>
</evidence>
<accession>A0A9P5PRC4</accession>
<evidence type="ECO:0000256" key="1">
    <source>
        <dbReference type="SAM" id="MobiDB-lite"/>
    </source>
</evidence>
<dbReference type="AlphaFoldDB" id="A0A9P5PRC4"/>
<reference evidence="2" key="1">
    <citation type="submission" date="2020-11" db="EMBL/GenBank/DDBJ databases">
        <authorList>
            <consortium name="DOE Joint Genome Institute"/>
            <person name="Ahrendt S."/>
            <person name="Riley R."/>
            <person name="Andreopoulos W."/>
            <person name="Labutti K."/>
            <person name="Pangilinan J."/>
            <person name="Ruiz-Duenas F.J."/>
            <person name="Barrasa J.M."/>
            <person name="Sanchez-Garcia M."/>
            <person name="Camarero S."/>
            <person name="Miyauchi S."/>
            <person name="Serrano A."/>
            <person name="Linde D."/>
            <person name="Babiker R."/>
            <person name="Drula E."/>
            <person name="Ayuso-Fernandez I."/>
            <person name="Pacheco R."/>
            <person name="Padilla G."/>
            <person name="Ferreira P."/>
            <person name="Barriuso J."/>
            <person name="Kellner H."/>
            <person name="Castanera R."/>
            <person name="Alfaro M."/>
            <person name="Ramirez L."/>
            <person name="Pisabarro A.G."/>
            <person name="Kuo A."/>
            <person name="Tritt A."/>
            <person name="Lipzen A."/>
            <person name="He G."/>
            <person name="Yan M."/>
            <person name="Ng V."/>
            <person name="Cullen D."/>
            <person name="Martin F."/>
            <person name="Rosso M.-N."/>
            <person name="Henrissat B."/>
            <person name="Hibbett D."/>
            <person name="Martinez A.T."/>
            <person name="Grigoriev I.V."/>
        </authorList>
    </citation>
    <scope>NUCLEOTIDE SEQUENCE</scope>
    <source>
        <strain evidence="2">AH 40177</strain>
    </source>
</reference>
<feature type="region of interest" description="Disordered" evidence="1">
    <location>
        <begin position="217"/>
        <end position="240"/>
    </location>
</feature>
<sequence length="280" mass="31022">MEPACQMGHRGIPFKKPTRERTITAKWYAEPTFGMGYTCMKVFGAPYVYMELPHFDNNLECDLSPITDLHAFNTRSLIDQRRHAAISSRIRNSEFPGHAGEISSSATDSSSFNAFQVSSSFLNRGVKSEREEDKDVVDVVDKGGGLLREEVTVAVVVGTAEKISNEEEGTMTATVEPVLGRSSSFGVKDDNGESSTEQNGENKLLNIDIWAGQLSRDREEEEMNNKEITEGGKESGCDERETPFTDIVGIKYQAIMVIPEITPKTVKAPQTVRRMKPTDS</sequence>
<evidence type="ECO:0000313" key="2">
    <source>
        <dbReference type="EMBL" id="KAF9066575.1"/>
    </source>
</evidence>
<name>A0A9P5PRC4_9AGAR</name>